<protein>
    <recommendedName>
        <fullName evidence="3">J domain-containing protein</fullName>
    </recommendedName>
</protein>
<evidence type="ECO:0000313" key="4">
    <source>
        <dbReference type="Proteomes" id="UP001652660"/>
    </source>
</evidence>
<dbReference type="InterPro" id="IPR001623">
    <property type="entry name" value="DnaJ_domain"/>
</dbReference>
<dbReference type="FunFam" id="1.10.287.110:FF:000020">
    <property type="entry name" value="DnaJ subfamily B member 13"/>
    <property type="match status" value="1"/>
</dbReference>
<dbReference type="Gene3D" id="1.10.287.110">
    <property type="entry name" value="DnaJ domain"/>
    <property type="match status" value="1"/>
</dbReference>
<keyword evidence="4" id="KW-1185">Reference proteome</keyword>
<evidence type="ECO:0000259" key="3">
    <source>
        <dbReference type="PROSITE" id="PS50076"/>
    </source>
</evidence>
<dbReference type="Pfam" id="PF01556">
    <property type="entry name" value="DnaJ_C"/>
    <property type="match status" value="1"/>
</dbReference>
<dbReference type="PRINTS" id="PR00625">
    <property type="entry name" value="JDOMAIN"/>
</dbReference>
<dbReference type="Proteomes" id="UP001652660">
    <property type="component" value="Chromosome 4e"/>
</dbReference>
<dbReference type="GO" id="GO:0051082">
    <property type="term" value="F:unfolded protein binding"/>
    <property type="evidence" value="ECO:0007669"/>
    <property type="project" value="InterPro"/>
</dbReference>
<dbReference type="InterPro" id="IPR008971">
    <property type="entry name" value="HSP40/DnaJ_pept-bd"/>
</dbReference>
<dbReference type="SUPFAM" id="SSF46565">
    <property type="entry name" value="Chaperone J-domain"/>
    <property type="match status" value="1"/>
</dbReference>
<dbReference type="OrthoDB" id="550424at2759"/>
<name>A0A6P6XFE3_COFAR</name>
<organism evidence="4 5">
    <name type="scientific">Coffea arabica</name>
    <name type="common">Arabian coffee</name>
    <dbReference type="NCBI Taxonomy" id="13443"/>
    <lineage>
        <taxon>Eukaryota</taxon>
        <taxon>Viridiplantae</taxon>
        <taxon>Streptophyta</taxon>
        <taxon>Embryophyta</taxon>
        <taxon>Tracheophyta</taxon>
        <taxon>Spermatophyta</taxon>
        <taxon>Magnoliopsida</taxon>
        <taxon>eudicotyledons</taxon>
        <taxon>Gunneridae</taxon>
        <taxon>Pentapetalae</taxon>
        <taxon>asterids</taxon>
        <taxon>lamiids</taxon>
        <taxon>Gentianales</taxon>
        <taxon>Rubiaceae</taxon>
        <taxon>Ixoroideae</taxon>
        <taxon>Gardenieae complex</taxon>
        <taxon>Bertiereae - Coffeeae clade</taxon>
        <taxon>Coffeeae</taxon>
        <taxon>Coffea</taxon>
    </lineage>
</organism>
<evidence type="ECO:0000256" key="2">
    <source>
        <dbReference type="SAM" id="MobiDB-lite"/>
    </source>
</evidence>
<dbReference type="CDD" id="cd06257">
    <property type="entry name" value="DnaJ"/>
    <property type="match status" value="1"/>
</dbReference>
<gene>
    <name evidence="5" type="primary">LOC113741388</name>
</gene>
<dbReference type="CDD" id="cd10747">
    <property type="entry name" value="DnaJ_C"/>
    <property type="match status" value="1"/>
</dbReference>
<dbReference type="GO" id="GO:0005829">
    <property type="term" value="C:cytosol"/>
    <property type="evidence" value="ECO:0007669"/>
    <property type="project" value="TreeGrafter"/>
</dbReference>
<accession>A0A6P6XFE3</accession>
<dbReference type="PANTHER" id="PTHR24078">
    <property type="entry name" value="DNAJ HOMOLOG SUBFAMILY C MEMBER"/>
    <property type="match status" value="1"/>
</dbReference>
<dbReference type="Pfam" id="PF00226">
    <property type="entry name" value="DnaJ"/>
    <property type="match status" value="1"/>
</dbReference>
<dbReference type="InterPro" id="IPR018253">
    <property type="entry name" value="DnaJ_domain_CS"/>
</dbReference>
<feature type="compositionally biased region" description="Gly residues" evidence="2">
    <location>
        <begin position="172"/>
        <end position="185"/>
    </location>
</feature>
<sequence>MGVDYYNILKVNRNASDEDLKKAYRRLAMIWHPDKNPTSNKQEAEAKFKQISEAYDVLSDPQKRQIYDLYGEEALKSGQVPPPPRGSGLYANRPHHHHHNQQQHPNPSFRFNPRDADDIYAELFGNETNAGGGGGGGSSSGRSGGAGRENASNNGYFFRSTTMGGSSSSGAGNAGGGVGTSGGGGMRKEAPVETVLMCSLEELYKGSVKKLKISRRIIDRAGKFRNLEEILTVDIKPGWKKGTKITFPEKGNQEPGVIPADLVFVVDEKPHSIYVRDGNDLVVNQEITLLESLTGKNLELTTLDGRNLLIPLTEIVKPGYEVTIPDEGMPISKDPRKKGNLRIKIDVKYPSRLSDAQKAELRRVLGPSS</sequence>
<dbReference type="RefSeq" id="XP_027124707.1">
    <property type="nucleotide sequence ID" value="XM_027268906.2"/>
</dbReference>
<dbReference type="GO" id="GO:0051087">
    <property type="term" value="F:protein-folding chaperone binding"/>
    <property type="evidence" value="ECO:0007669"/>
    <property type="project" value="TreeGrafter"/>
</dbReference>
<feature type="compositionally biased region" description="Low complexity" evidence="2">
    <location>
        <begin position="160"/>
        <end position="171"/>
    </location>
</feature>
<dbReference type="SMART" id="SM00271">
    <property type="entry name" value="DnaJ"/>
    <property type="match status" value="1"/>
</dbReference>
<feature type="domain" description="J" evidence="3">
    <location>
        <begin position="4"/>
        <end position="71"/>
    </location>
</feature>
<dbReference type="InterPro" id="IPR002939">
    <property type="entry name" value="DnaJ_C"/>
</dbReference>
<feature type="region of interest" description="Disordered" evidence="2">
    <location>
        <begin position="73"/>
        <end position="187"/>
    </location>
</feature>
<reference evidence="4" key="1">
    <citation type="journal article" date="2025" name="Foods">
        <title>Unveiling the Microbial Signatures of Arabica Coffee Cherries: Insights into Ripeness Specific Diversity, Functional Traits, and Implications for Quality and Safety.</title>
        <authorList>
            <consortium name="RefSeq"/>
            <person name="Tenea G.N."/>
            <person name="Cifuentes V."/>
            <person name="Reyes P."/>
            <person name="Cevallos-Vallejos M."/>
        </authorList>
    </citation>
    <scope>NUCLEOTIDE SEQUENCE [LARGE SCALE GENOMIC DNA]</scope>
</reference>
<dbReference type="PROSITE" id="PS00636">
    <property type="entry name" value="DNAJ_1"/>
    <property type="match status" value="1"/>
</dbReference>
<dbReference type="PANTHER" id="PTHR24078:SF524">
    <property type="entry name" value="DNAJ HEAT SHOCK FAMILY PROTEIN"/>
    <property type="match status" value="1"/>
</dbReference>
<dbReference type="InterPro" id="IPR036869">
    <property type="entry name" value="J_dom_sf"/>
</dbReference>
<dbReference type="FunFam" id="2.60.260.20:FF:000002">
    <property type="entry name" value="Dnaj homolog subfamily b member"/>
    <property type="match status" value="1"/>
</dbReference>
<feature type="compositionally biased region" description="Gly residues" evidence="2">
    <location>
        <begin position="130"/>
        <end position="147"/>
    </location>
</feature>
<dbReference type="InterPro" id="IPR051339">
    <property type="entry name" value="DnaJ_subfamily_B"/>
</dbReference>
<reference evidence="5" key="2">
    <citation type="submission" date="2025-08" db="UniProtKB">
        <authorList>
            <consortium name="RefSeq"/>
        </authorList>
    </citation>
    <scope>IDENTIFICATION</scope>
    <source>
        <tissue evidence="5">Leaves</tissue>
    </source>
</reference>
<dbReference type="SUPFAM" id="SSF49493">
    <property type="entry name" value="HSP40/DnaJ peptide-binding domain"/>
    <property type="match status" value="2"/>
</dbReference>
<evidence type="ECO:0000313" key="5">
    <source>
        <dbReference type="RefSeq" id="XP_027124707.1"/>
    </source>
</evidence>
<dbReference type="AlphaFoldDB" id="A0A6P6XFE3"/>
<dbReference type="FunFam" id="2.60.260.20:FF:000006">
    <property type="entry name" value="DnaJ subfamily B member 13"/>
    <property type="match status" value="1"/>
</dbReference>
<proteinExistence type="predicted"/>
<evidence type="ECO:0000256" key="1">
    <source>
        <dbReference type="ARBA" id="ARBA00023186"/>
    </source>
</evidence>
<dbReference type="GeneID" id="113741388"/>
<dbReference type="Gene3D" id="2.60.260.20">
    <property type="entry name" value="Urease metallochaperone UreE, N-terminal domain"/>
    <property type="match status" value="2"/>
</dbReference>
<dbReference type="PROSITE" id="PS50076">
    <property type="entry name" value="DNAJ_2"/>
    <property type="match status" value="1"/>
</dbReference>
<keyword evidence="1" id="KW-0143">Chaperone</keyword>
<dbReference type="GO" id="GO:0006457">
    <property type="term" value="P:protein folding"/>
    <property type="evidence" value="ECO:0007669"/>
    <property type="project" value="InterPro"/>
</dbReference>